<reference evidence="2 3" key="1">
    <citation type="submission" date="2024-04" db="EMBL/GenBank/DDBJ databases">
        <authorList>
            <consortium name="Genoscope - CEA"/>
            <person name="William W."/>
        </authorList>
    </citation>
    <scope>NUCLEOTIDE SEQUENCE [LARGE SCALE GENOMIC DNA]</scope>
</reference>
<dbReference type="PANTHER" id="PTHR10055">
    <property type="entry name" value="TRYPTOPHANYL-TRNA SYNTHETASE"/>
    <property type="match status" value="1"/>
</dbReference>
<gene>
    <name evidence="2" type="ORF">GSLYS_00013783001</name>
</gene>
<dbReference type="Gene3D" id="3.40.50.620">
    <property type="entry name" value="HUPs"/>
    <property type="match status" value="1"/>
</dbReference>
<dbReference type="GO" id="GO:0006436">
    <property type="term" value="P:tryptophanyl-tRNA aminoacylation"/>
    <property type="evidence" value="ECO:0007669"/>
    <property type="project" value="TreeGrafter"/>
</dbReference>
<dbReference type="EMBL" id="CAXITT010000368">
    <property type="protein sequence ID" value="CAL1540050.1"/>
    <property type="molecule type" value="Genomic_DNA"/>
</dbReference>
<protein>
    <recommendedName>
        <fullName evidence="1">Tryptophanyl-tRNA synthetase</fullName>
    </recommendedName>
</protein>
<organism evidence="2 3">
    <name type="scientific">Lymnaea stagnalis</name>
    <name type="common">Great pond snail</name>
    <name type="synonym">Helix stagnalis</name>
    <dbReference type="NCBI Taxonomy" id="6523"/>
    <lineage>
        <taxon>Eukaryota</taxon>
        <taxon>Metazoa</taxon>
        <taxon>Spiralia</taxon>
        <taxon>Lophotrochozoa</taxon>
        <taxon>Mollusca</taxon>
        <taxon>Gastropoda</taxon>
        <taxon>Heterobranchia</taxon>
        <taxon>Euthyneura</taxon>
        <taxon>Panpulmonata</taxon>
        <taxon>Hygrophila</taxon>
        <taxon>Lymnaeoidea</taxon>
        <taxon>Lymnaeidae</taxon>
        <taxon>Lymnaea</taxon>
    </lineage>
</organism>
<evidence type="ECO:0000313" key="2">
    <source>
        <dbReference type="EMBL" id="CAL1540050.1"/>
    </source>
</evidence>
<dbReference type="GO" id="GO:0005737">
    <property type="term" value="C:cytoplasm"/>
    <property type="evidence" value="ECO:0007669"/>
    <property type="project" value="TreeGrafter"/>
</dbReference>
<sequence length="93" mass="10501">GFDLDRTFIFTDFTYIGQCSKFNEIILQIQKHVTFNQVKGLFGFDGRNNIGMIGFPAIQAAPSFSSAFPHIFNKRDDLPCLIPCAIDQVLKLK</sequence>
<comment type="caution">
    <text evidence="2">The sequence shown here is derived from an EMBL/GenBank/DDBJ whole genome shotgun (WGS) entry which is preliminary data.</text>
</comment>
<dbReference type="SUPFAM" id="SSF52374">
    <property type="entry name" value="Nucleotidylyl transferase"/>
    <property type="match status" value="1"/>
</dbReference>
<dbReference type="PANTHER" id="PTHR10055:SF1">
    <property type="entry name" value="TRYPTOPHAN--TRNA LIGASE, CYTOPLASMIC"/>
    <property type="match status" value="1"/>
</dbReference>
<name>A0AAV2I0I2_LYMST</name>
<dbReference type="Proteomes" id="UP001497497">
    <property type="component" value="Unassembled WGS sequence"/>
</dbReference>
<accession>A0AAV2I0I2</accession>
<evidence type="ECO:0000313" key="3">
    <source>
        <dbReference type="Proteomes" id="UP001497497"/>
    </source>
</evidence>
<evidence type="ECO:0000256" key="1">
    <source>
        <dbReference type="ARBA" id="ARBA00030268"/>
    </source>
</evidence>
<feature type="non-terminal residue" evidence="2">
    <location>
        <position position="1"/>
    </location>
</feature>
<keyword evidence="3" id="KW-1185">Reference proteome</keyword>
<dbReference type="AlphaFoldDB" id="A0AAV2I0I2"/>
<dbReference type="InterPro" id="IPR014729">
    <property type="entry name" value="Rossmann-like_a/b/a_fold"/>
</dbReference>
<dbReference type="GO" id="GO:0004830">
    <property type="term" value="F:tryptophan-tRNA ligase activity"/>
    <property type="evidence" value="ECO:0007669"/>
    <property type="project" value="TreeGrafter"/>
</dbReference>
<proteinExistence type="predicted"/>